<dbReference type="Pfam" id="PF05914">
    <property type="entry name" value="RIB43A"/>
    <property type="match status" value="2"/>
</dbReference>
<dbReference type="PANTHER" id="PTHR14517">
    <property type="entry name" value="RIB43A-RELATED"/>
    <property type="match status" value="1"/>
</dbReference>
<name>A0A3Q2U4D0_FUNHE</name>
<feature type="region of interest" description="Disordered" evidence="10">
    <location>
        <begin position="154"/>
        <end position="174"/>
    </location>
</feature>
<evidence type="ECO:0000256" key="8">
    <source>
        <dbReference type="ARBA" id="ARBA00023273"/>
    </source>
</evidence>
<evidence type="ECO:0000256" key="3">
    <source>
        <dbReference type="ARBA" id="ARBA00022490"/>
    </source>
</evidence>
<accession>A0A3Q2U4D0</accession>
<feature type="compositionally biased region" description="Basic and acidic residues" evidence="10">
    <location>
        <begin position="207"/>
        <end position="220"/>
    </location>
</feature>
<keyword evidence="4" id="KW-0282">Flagellum</keyword>
<dbReference type="PANTHER" id="PTHR14517:SF10">
    <property type="entry name" value="RIB43A-LIKE WITH COILED-COILS PROTEIN 2"/>
    <property type="match status" value="1"/>
</dbReference>
<comment type="subcellular location">
    <subcellularLocation>
        <location evidence="1">Cytoplasm</location>
        <location evidence="1">Cytoskeleton</location>
        <location evidence="1">Flagellum axoneme</location>
    </subcellularLocation>
</comment>
<feature type="compositionally biased region" description="Basic and acidic residues" evidence="10">
    <location>
        <begin position="157"/>
        <end position="174"/>
    </location>
</feature>
<reference evidence="11" key="1">
    <citation type="submission" date="2025-08" db="UniProtKB">
        <authorList>
            <consortium name="Ensembl"/>
        </authorList>
    </citation>
    <scope>IDENTIFICATION</scope>
</reference>
<keyword evidence="5" id="KW-0175">Coiled coil</keyword>
<dbReference type="AlphaFoldDB" id="A0A3Q2U4D0"/>
<keyword evidence="7" id="KW-0206">Cytoskeleton</keyword>
<evidence type="ECO:0000256" key="6">
    <source>
        <dbReference type="ARBA" id="ARBA00023069"/>
    </source>
</evidence>
<keyword evidence="12" id="KW-1185">Reference proteome</keyword>
<keyword evidence="3" id="KW-0963">Cytoplasm</keyword>
<feature type="region of interest" description="Disordered" evidence="10">
    <location>
        <begin position="207"/>
        <end position="239"/>
    </location>
</feature>
<dbReference type="Proteomes" id="UP000265000">
    <property type="component" value="Unplaced"/>
</dbReference>
<evidence type="ECO:0000313" key="12">
    <source>
        <dbReference type="Proteomes" id="UP000265000"/>
    </source>
</evidence>
<dbReference type="STRING" id="8078.ENSFHEP00000024605"/>
<dbReference type="CTD" id="26150"/>
<evidence type="ECO:0000256" key="2">
    <source>
        <dbReference type="ARBA" id="ARBA00006875"/>
    </source>
</evidence>
<evidence type="ECO:0000256" key="4">
    <source>
        <dbReference type="ARBA" id="ARBA00022846"/>
    </source>
</evidence>
<evidence type="ECO:0000256" key="7">
    <source>
        <dbReference type="ARBA" id="ARBA00023212"/>
    </source>
</evidence>
<evidence type="ECO:0000256" key="9">
    <source>
        <dbReference type="ARBA" id="ARBA00046435"/>
    </source>
</evidence>
<dbReference type="GeneTree" id="ENSGT00940000177659"/>
<evidence type="ECO:0000256" key="10">
    <source>
        <dbReference type="SAM" id="MobiDB-lite"/>
    </source>
</evidence>
<dbReference type="Ensembl" id="ENSFHET00000007358.1">
    <property type="protein sequence ID" value="ENSFHEP00000024605.1"/>
    <property type="gene ID" value="ENSFHEG00000006280.1"/>
</dbReference>
<keyword evidence="6" id="KW-0969">Cilium</keyword>
<keyword evidence="8" id="KW-0966">Cell projection</keyword>
<organism evidence="11 12">
    <name type="scientific">Fundulus heteroclitus</name>
    <name type="common">Killifish</name>
    <name type="synonym">Mummichog</name>
    <dbReference type="NCBI Taxonomy" id="8078"/>
    <lineage>
        <taxon>Eukaryota</taxon>
        <taxon>Metazoa</taxon>
        <taxon>Chordata</taxon>
        <taxon>Craniata</taxon>
        <taxon>Vertebrata</taxon>
        <taxon>Euteleostomi</taxon>
        <taxon>Actinopterygii</taxon>
        <taxon>Neopterygii</taxon>
        <taxon>Teleostei</taxon>
        <taxon>Neoteleostei</taxon>
        <taxon>Acanthomorphata</taxon>
        <taxon>Ovalentaria</taxon>
        <taxon>Atherinomorphae</taxon>
        <taxon>Cyprinodontiformes</taxon>
        <taxon>Fundulidae</taxon>
        <taxon>Fundulus</taxon>
    </lineage>
</organism>
<protein>
    <submittedName>
        <fullName evidence="11">RIB43A-like with coiled-coils protein 1</fullName>
    </submittedName>
</protein>
<dbReference type="InterPro" id="IPR008805">
    <property type="entry name" value="RIB43A"/>
</dbReference>
<evidence type="ECO:0000256" key="1">
    <source>
        <dbReference type="ARBA" id="ARBA00004611"/>
    </source>
</evidence>
<sequence>MFNVELISERVARENLERRREREARRQERIFDHKVRTIGVDKDALDLQLQEKKRREEAAKREENAHDADVHQYNKAALLIQRRQEKEKRMMQKATAHFCRQNQTFDPNDPDGSGKAEDQMMLPGLVGEEPDRKNRLQRQREQLRDWLIQQQDELEEEQHQQKMEELHYDQSREEMDKKTLELEKLEMERRKAASMATTNYNLTKIEEQRRQEKERSDEGVTRSAVGVPGLCRSRDRRAPPETLQQVLQFQRDQVEEKKRMELEKKREEEHYHRLQLDSARKALLMDRQQARLEKQLRRHLDSINVQLAQTHVQEKPDLNGGHAEDGFFSKFNTCSR</sequence>
<dbReference type="OrthoDB" id="429119at2759"/>
<comment type="similarity">
    <text evidence="2">Belongs to the RIB43A family.</text>
</comment>
<dbReference type="GeneID" id="105926532"/>
<evidence type="ECO:0000256" key="5">
    <source>
        <dbReference type="ARBA" id="ARBA00023054"/>
    </source>
</evidence>
<reference evidence="11" key="2">
    <citation type="submission" date="2025-09" db="UniProtKB">
        <authorList>
            <consortium name="Ensembl"/>
        </authorList>
    </citation>
    <scope>IDENTIFICATION</scope>
</reference>
<proteinExistence type="inferred from homology"/>
<evidence type="ECO:0000313" key="11">
    <source>
        <dbReference type="Ensembl" id="ENSFHEP00000024605.1"/>
    </source>
</evidence>
<comment type="subunit">
    <text evidence="9">Microtubule inner protein component of sperm flagellar doublet microtubules.</text>
</comment>